<dbReference type="EMBL" id="CP023778">
    <property type="protein sequence ID" value="ATL69171.1"/>
    <property type="molecule type" value="Genomic_DNA"/>
</dbReference>
<dbReference type="GeneID" id="88360846"/>
<dbReference type="RefSeq" id="WP_098696212.1">
    <property type="nucleotide sequence ID" value="NZ_CP023778.1"/>
</dbReference>
<feature type="region of interest" description="Disordered" evidence="1">
    <location>
        <begin position="77"/>
        <end position="114"/>
    </location>
</feature>
<feature type="compositionally biased region" description="Basic residues" evidence="1">
    <location>
        <begin position="1"/>
        <end position="16"/>
    </location>
</feature>
<reference evidence="2 3" key="1">
    <citation type="submission" date="2017-10" db="EMBL/GenBank/DDBJ databases">
        <title>Comparative genomics between pathogenic Norcardia.</title>
        <authorList>
            <person name="Zeng L."/>
        </authorList>
    </citation>
    <scope>NUCLEOTIDE SEQUENCE [LARGE SCALE GENOMIC DNA]</scope>
    <source>
        <strain evidence="2 3">NC_YFY_NT001</strain>
    </source>
</reference>
<evidence type="ECO:0000313" key="3">
    <source>
        <dbReference type="Proteomes" id="UP000221961"/>
    </source>
</evidence>
<feature type="compositionally biased region" description="Basic and acidic residues" evidence="1">
    <location>
        <begin position="77"/>
        <end position="87"/>
    </location>
</feature>
<protein>
    <submittedName>
        <fullName evidence="2">Uncharacterized protein</fullName>
    </submittedName>
</protein>
<dbReference type="Proteomes" id="UP000221961">
    <property type="component" value="Chromosome"/>
</dbReference>
<name>A0A291RNJ3_9NOCA</name>
<evidence type="ECO:0000256" key="1">
    <source>
        <dbReference type="SAM" id="MobiDB-lite"/>
    </source>
</evidence>
<gene>
    <name evidence="2" type="ORF">CRH09_26320</name>
</gene>
<organism evidence="2 3">
    <name type="scientific">Nocardia terpenica</name>
    <dbReference type="NCBI Taxonomy" id="455432"/>
    <lineage>
        <taxon>Bacteria</taxon>
        <taxon>Bacillati</taxon>
        <taxon>Actinomycetota</taxon>
        <taxon>Actinomycetes</taxon>
        <taxon>Mycobacteriales</taxon>
        <taxon>Nocardiaceae</taxon>
        <taxon>Nocardia</taxon>
    </lineage>
</organism>
<sequence length="114" mass="12228">MRQQAHQHRQHTRGHAKAAAPQTPKPDDSQTAAALDGYLHRTFGLASDRPFTDLYGRGGLGWVAFITAISVSDRNAHIRMQPDRTPDKTTGADGAKSIASLARTGNAELAGELP</sequence>
<dbReference type="AlphaFoldDB" id="A0A291RNJ3"/>
<proteinExistence type="predicted"/>
<accession>A0A291RNJ3</accession>
<evidence type="ECO:0000313" key="2">
    <source>
        <dbReference type="EMBL" id="ATL69171.1"/>
    </source>
</evidence>
<dbReference type="KEGG" id="ntp:CRH09_26320"/>
<feature type="region of interest" description="Disordered" evidence="1">
    <location>
        <begin position="1"/>
        <end position="34"/>
    </location>
</feature>